<comment type="caution">
    <text evidence="1">The sequence shown here is derived from an EMBL/GenBank/DDBJ whole genome shotgun (WGS) entry which is preliminary data.</text>
</comment>
<evidence type="ECO:0000313" key="2">
    <source>
        <dbReference type="Proteomes" id="UP000322184"/>
    </source>
</evidence>
<dbReference type="InterPro" id="IPR055091">
    <property type="entry name" value="WelO5-like"/>
</dbReference>
<dbReference type="EMBL" id="VTUW01000007">
    <property type="protein sequence ID" value="KAA1193778.1"/>
    <property type="molecule type" value="Genomic_DNA"/>
</dbReference>
<gene>
    <name evidence="1" type="ORF">F0L16_05805</name>
</gene>
<dbReference type="RefSeq" id="WP_149616385.1">
    <property type="nucleotide sequence ID" value="NZ_CAWPFF010000114.1"/>
</dbReference>
<dbReference type="Pfam" id="PF22814">
    <property type="entry name" value="WelO5"/>
    <property type="match status" value="1"/>
</dbReference>
<organism evidence="1 2">
    <name type="scientific">Photorhabdus heterorhabditis</name>
    <dbReference type="NCBI Taxonomy" id="880156"/>
    <lineage>
        <taxon>Bacteria</taxon>
        <taxon>Pseudomonadati</taxon>
        <taxon>Pseudomonadota</taxon>
        <taxon>Gammaproteobacteria</taxon>
        <taxon>Enterobacterales</taxon>
        <taxon>Morganellaceae</taxon>
        <taxon>Photorhabdus</taxon>
    </lineage>
</organism>
<name>A0A5B0X5E4_9GAMM</name>
<dbReference type="Proteomes" id="UP000322184">
    <property type="component" value="Unassembled WGS sequence"/>
</dbReference>
<reference evidence="1 2" key="1">
    <citation type="submission" date="2019-09" db="EMBL/GenBank/DDBJ databases">
        <title>Whole genome sequence of Photorhabdus heterorhabditis strain ETL (Enterobacteriales: Enterobacteriaceae) a bacterial symbiont of Heterorhabditis zealandica strain ETL (Rhabditida: Heterorhabditidae).</title>
        <authorList>
            <person name="Lulamba T.E."/>
            <person name="Serepa-Dlamini M.H."/>
        </authorList>
    </citation>
    <scope>NUCLEOTIDE SEQUENCE [LARGE SCALE GENOMIC DNA]</scope>
    <source>
        <strain evidence="1 2">ETL</strain>
    </source>
</reference>
<proteinExistence type="predicted"/>
<evidence type="ECO:0000313" key="1">
    <source>
        <dbReference type="EMBL" id="KAA1193778.1"/>
    </source>
</evidence>
<accession>A0A5B0X5E4</accession>
<sequence>MKVFVKEKPEDGGELYIWNKEISPEAFDEMRRESYGIAPALLGNPDVVIRPSPGDLILFNSRRMHAVSPGSSGIRLSLSCFIGYRGMAEPLSFWS</sequence>
<dbReference type="AlphaFoldDB" id="A0A5B0X5E4"/>
<protein>
    <submittedName>
        <fullName evidence="1">2OG-Fe(II) oxygenase</fullName>
    </submittedName>
</protein>
<dbReference type="Gene3D" id="2.60.120.620">
    <property type="entry name" value="q2cbj1_9rhob like domain"/>
    <property type="match status" value="1"/>
</dbReference>